<dbReference type="Proteomes" id="UP000188235">
    <property type="component" value="Chromosome"/>
</dbReference>
<evidence type="ECO:0000313" key="2">
    <source>
        <dbReference type="Proteomes" id="UP000188235"/>
    </source>
</evidence>
<name>A0A1Q2CZZ7_9ACTN</name>
<reference evidence="1 2" key="1">
    <citation type="journal article" date="2008" name="Int. J. Syst. Evol. Microbiol.">
        <title>Tessaracoccus flavescens sp. nov., isolated from marine sediment.</title>
        <authorList>
            <person name="Lee D.W."/>
            <person name="Lee S.D."/>
        </authorList>
    </citation>
    <scope>NUCLEOTIDE SEQUENCE [LARGE SCALE GENOMIC DNA]</scope>
    <source>
        <strain evidence="1 2">SST-39T</strain>
    </source>
</reference>
<dbReference type="InterPro" id="IPR043777">
    <property type="entry name" value="DUF5719"/>
</dbReference>
<dbReference type="STRING" id="399497.BW733_13555"/>
<keyword evidence="2" id="KW-1185">Reference proteome</keyword>
<dbReference type="EMBL" id="CP019607">
    <property type="protein sequence ID" value="AQP51697.1"/>
    <property type="molecule type" value="Genomic_DNA"/>
</dbReference>
<dbReference type="Pfam" id="PF18986">
    <property type="entry name" value="DUF5719"/>
    <property type="match status" value="1"/>
</dbReference>
<proteinExistence type="predicted"/>
<dbReference type="AlphaFoldDB" id="A0A1Q2CZZ7"/>
<protein>
    <submittedName>
        <fullName evidence="1">Uncharacterized protein</fullName>
    </submittedName>
</protein>
<dbReference type="KEGG" id="tfa:BW733_13555"/>
<organism evidence="1 2">
    <name type="scientific">Tessaracoccus flavescens</name>
    <dbReference type="NCBI Taxonomy" id="399497"/>
    <lineage>
        <taxon>Bacteria</taxon>
        <taxon>Bacillati</taxon>
        <taxon>Actinomycetota</taxon>
        <taxon>Actinomycetes</taxon>
        <taxon>Propionibacteriales</taxon>
        <taxon>Propionibacteriaceae</taxon>
        <taxon>Tessaracoccus</taxon>
    </lineage>
</organism>
<sequence length="411" mass="39943">MMLRKLAATLAAVAVTVGLAVTLSLISPLRTPPAETVELVRATKLACATAGRVLGLGEGEIVSAPLDGGDATSGTGQVDAATQGPSTLSAAAPLVGGVLAEQPTRSWTRCETPSPEGMVLVSDPGSTELVVVNSDANEAVIDLALLGADGEIAAVGARGIAVAPGVSRTVALSVLAPDGPVGVVYTASQGRVAVVARPVEGRTGATVGSAAAQTSQTVAGIPAGATSTTLLLSNPSEDRVEVGVEALGASSAYEPAPAAGISLAPRSTQRIDLGASLGGEASALRVTSSVAIGAAVQVSGADAVASSLVAGVPGERLGALVPQAEAVQVTNPGTAPAKVELTVAEAPVEVEVAAGTTTAVNVTAAGLTALRVEADVPVLASALSGGTVIPLDIVVEDESSAGVVVLDPSLR</sequence>
<evidence type="ECO:0000313" key="1">
    <source>
        <dbReference type="EMBL" id="AQP51697.1"/>
    </source>
</evidence>
<gene>
    <name evidence="1" type="ORF">BW733_13555</name>
</gene>
<accession>A0A1Q2CZZ7</accession>